<gene>
    <name evidence="4" type="ORF">RHOBADRAFT_44573</name>
</gene>
<proteinExistence type="inferred from homology"/>
<organism evidence="4 5">
    <name type="scientific">Rhodotorula graminis (strain WP1)</name>
    <dbReference type="NCBI Taxonomy" id="578459"/>
    <lineage>
        <taxon>Eukaryota</taxon>
        <taxon>Fungi</taxon>
        <taxon>Dikarya</taxon>
        <taxon>Basidiomycota</taxon>
        <taxon>Pucciniomycotina</taxon>
        <taxon>Microbotryomycetes</taxon>
        <taxon>Sporidiobolales</taxon>
        <taxon>Sporidiobolaceae</taxon>
        <taxon>Rhodotorula</taxon>
    </lineage>
</organism>
<name>A0A194S3F8_RHOGW</name>
<dbReference type="EMBL" id="KQ474079">
    <property type="protein sequence ID" value="KPV75059.1"/>
    <property type="molecule type" value="Genomic_DNA"/>
</dbReference>
<feature type="region of interest" description="Disordered" evidence="2">
    <location>
        <begin position="1"/>
        <end position="20"/>
    </location>
</feature>
<keyword evidence="5" id="KW-1185">Reference proteome</keyword>
<reference evidence="4 5" key="1">
    <citation type="journal article" date="2015" name="Front. Microbiol.">
        <title>Genome sequence of the plant growth promoting endophytic yeast Rhodotorula graminis WP1.</title>
        <authorList>
            <person name="Firrincieli A."/>
            <person name="Otillar R."/>
            <person name="Salamov A."/>
            <person name="Schmutz J."/>
            <person name="Khan Z."/>
            <person name="Redman R.S."/>
            <person name="Fleck N.D."/>
            <person name="Lindquist E."/>
            <person name="Grigoriev I.V."/>
            <person name="Doty S.L."/>
        </authorList>
    </citation>
    <scope>NUCLEOTIDE SEQUENCE [LARGE SCALE GENOMIC DNA]</scope>
    <source>
        <strain evidence="4 5">WP1</strain>
    </source>
</reference>
<dbReference type="Proteomes" id="UP000053890">
    <property type="component" value="Unassembled WGS sequence"/>
</dbReference>
<feature type="domain" description="Roadblock/LAMTOR2" evidence="3">
    <location>
        <begin position="22"/>
        <end position="140"/>
    </location>
</feature>
<evidence type="ECO:0000256" key="2">
    <source>
        <dbReference type="SAM" id="MobiDB-lite"/>
    </source>
</evidence>
<evidence type="ECO:0000256" key="1">
    <source>
        <dbReference type="ARBA" id="ARBA00007191"/>
    </source>
</evidence>
<protein>
    <recommendedName>
        <fullName evidence="3">Roadblock/LAMTOR2 domain-containing protein</fullName>
    </recommendedName>
</protein>
<dbReference type="STRING" id="578459.A0A194S3F8"/>
<dbReference type="OrthoDB" id="9985637at2759"/>
<dbReference type="PANTHER" id="PTHR10779">
    <property type="entry name" value="DYNEIN LIGHT CHAIN ROADBLOCK"/>
    <property type="match status" value="1"/>
</dbReference>
<evidence type="ECO:0000313" key="4">
    <source>
        <dbReference type="EMBL" id="KPV75059.1"/>
    </source>
</evidence>
<dbReference type="InterPro" id="IPR004942">
    <property type="entry name" value="Roadblock/LAMTOR2_dom"/>
</dbReference>
<evidence type="ECO:0000259" key="3">
    <source>
        <dbReference type="SMART" id="SM00960"/>
    </source>
</evidence>
<dbReference type="SMART" id="SM00960">
    <property type="entry name" value="Robl_LC7"/>
    <property type="match status" value="1"/>
</dbReference>
<dbReference type="SUPFAM" id="SSF103196">
    <property type="entry name" value="Roadblock/LC7 domain"/>
    <property type="match status" value="1"/>
</dbReference>
<dbReference type="GeneID" id="28974886"/>
<dbReference type="OMA" id="DDIRFMR"/>
<comment type="similarity">
    <text evidence="1">Belongs to the GAMAD family.</text>
</comment>
<dbReference type="Gene3D" id="3.30.450.30">
    <property type="entry name" value="Dynein light chain 2a, cytoplasmic"/>
    <property type="match status" value="1"/>
</dbReference>
<dbReference type="Pfam" id="PF03259">
    <property type="entry name" value="Robl_LC7"/>
    <property type="match status" value="1"/>
</dbReference>
<evidence type="ECO:0000313" key="5">
    <source>
        <dbReference type="Proteomes" id="UP000053890"/>
    </source>
</evidence>
<dbReference type="RefSeq" id="XP_018271108.1">
    <property type="nucleotide sequence ID" value="XM_018414438.1"/>
</dbReference>
<accession>A0A194S3F8</accession>
<dbReference type="AlphaFoldDB" id="A0A194S3F8"/>
<sequence length="144" mass="15433">MGGNGWPTASMAAPPPTSPPEVEATLARLASYKNVQGVLILARTTGIILRSTGSLFALQPAPAATATDDTPVEDDPVVPTTSELARRYAKSAVSIVEAVAAEVKDVDEDQSDDVRFLRIRTKRHELIITPDDQYILVVVQDPPQ</sequence>